<dbReference type="OrthoDB" id="5343429at2759"/>
<accession>A0A1R3RBT7</accession>
<protein>
    <recommendedName>
        <fullName evidence="3">TLDc domain-containing protein</fullName>
    </recommendedName>
</protein>
<name>A0A1R3RBT7_ASPC5</name>
<keyword evidence="2" id="KW-1185">Reference proteome</keyword>
<dbReference type="VEuPathDB" id="FungiDB:ASPCADRAFT_176514"/>
<evidence type="ECO:0000313" key="2">
    <source>
        <dbReference type="Proteomes" id="UP000188318"/>
    </source>
</evidence>
<sequence>MARILNKLTDRILFGDTPKKIANYFRTTTPGCYLVQSQPTAYRVQAIFDASCLRDSPQLHPYWTKECLRSHIAKFHPDTAFSDTAIDVLWSCFYSYAYYPFRHENADGGKLEFPAFQRALTLLALRGTSLLGSVNEDGYAGAYWRHYEHPAACVSNINRIFRSIGEVSHMLNIDSQIVAPSTCIIDDVMDVLATTHPYHVKFHPYDRQLREVAERLLEGRIPQYQVENNGLVALLSLILRLKLHEPTWGEEGKHFHYGSFDASSPQNDELAKALVQAFRPGPQGFLAPDCMLRGLDVLPNLEPYFHHLWAAIFQPQKPTDIPAIRAELSSDTALSGILHAVSLIIPPYEAHRGINLRREIEPITFQTSYDSSKQESLDSLSLEHIIQHLTHDDHLQTSHLVLVLGTQPHNMAPVIVGAFFPKATSNATPEDKKLHDSEELKFPHPEALFELQPTFTLFRRHRQNTTTDGDKSTTAHVNSLAQPYWIGNPNVGLSIDPVTKEGIFMRPTTGAPDNNDVLFEELVVCHGNNDKGDRTTKFTVTKTVIFKVNGGPK</sequence>
<reference evidence="2" key="1">
    <citation type="journal article" date="2017" name="Genome Biol.">
        <title>Comparative genomics reveals high biological diversity and specific adaptations in the industrially and medically important fungal genus Aspergillus.</title>
        <authorList>
            <person name="de Vries R.P."/>
            <person name="Riley R."/>
            <person name="Wiebenga A."/>
            <person name="Aguilar-Osorio G."/>
            <person name="Amillis S."/>
            <person name="Uchima C.A."/>
            <person name="Anderluh G."/>
            <person name="Asadollahi M."/>
            <person name="Askin M."/>
            <person name="Barry K."/>
            <person name="Battaglia E."/>
            <person name="Bayram O."/>
            <person name="Benocci T."/>
            <person name="Braus-Stromeyer S.A."/>
            <person name="Caldana C."/>
            <person name="Canovas D."/>
            <person name="Cerqueira G.C."/>
            <person name="Chen F."/>
            <person name="Chen W."/>
            <person name="Choi C."/>
            <person name="Clum A."/>
            <person name="Dos Santos R.A."/>
            <person name="Damasio A.R."/>
            <person name="Diallinas G."/>
            <person name="Emri T."/>
            <person name="Fekete E."/>
            <person name="Flipphi M."/>
            <person name="Freyberg S."/>
            <person name="Gallo A."/>
            <person name="Gournas C."/>
            <person name="Habgood R."/>
            <person name="Hainaut M."/>
            <person name="Harispe M.L."/>
            <person name="Henrissat B."/>
            <person name="Hilden K.S."/>
            <person name="Hope R."/>
            <person name="Hossain A."/>
            <person name="Karabika E."/>
            <person name="Karaffa L."/>
            <person name="Karanyi Z."/>
            <person name="Krasevec N."/>
            <person name="Kuo A."/>
            <person name="Kusch H."/>
            <person name="LaButti K."/>
            <person name="Lagendijk E.L."/>
            <person name="Lapidus A."/>
            <person name="Levasseur A."/>
            <person name="Lindquist E."/>
            <person name="Lipzen A."/>
            <person name="Logrieco A.F."/>
            <person name="MacCabe A."/>
            <person name="Maekelae M.R."/>
            <person name="Malavazi I."/>
            <person name="Melin P."/>
            <person name="Meyer V."/>
            <person name="Mielnichuk N."/>
            <person name="Miskei M."/>
            <person name="Molnar A.P."/>
            <person name="Mule G."/>
            <person name="Ngan C.Y."/>
            <person name="Orejas M."/>
            <person name="Orosz E."/>
            <person name="Ouedraogo J.P."/>
            <person name="Overkamp K.M."/>
            <person name="Park H.-S."/>
            <person name="Perrone G."/>
            <person name="Piumi F."/>
            <person name="Punt P.J."/>
            <person name="Ram A.F."/>
            <person name="Ramon A."/>
            <person name="Rauscher S."/>
            <person name="Record E."/>
            <person name="Riano-Pachon D.M."/>
            <person name="Robert V."/>
            <person name="Roehrig J."/>
            <person name="Ruller R."/>
            <person name="Salamov A."/>
            <person name="Salih N.S."/>
            <person name="Samson R.A."/>
            <person name="Sandor E."/>
            <person name="Sanguinetti M."/>
            <person name="Schuetze T."/>
            <person name="Sepcic K."/>
            <person name="Shelest E."/>
            <person name="Sherlock G."/>
            <person name="Sophianopoulou V."/>
            <person name="Squina F.M."/>
            <person name="Sun H."/>
            <person name="Susca A."/>
            <person name="Todd R.B."/>
            <person name="Tsang A."/>
            <person name="Unkles S.E."/>
            <person name="van de Wiele N."/>
            <person name="van Rossen-Uffink D."/>
            <person name="Oliveira J.V."/>
            <person name="Vesth T.C."/>
            <person name="Visser J."/>
            <person name="Yu J.-H."/>
            <person name="Zhou M."/>
            <person name="Andersen M.R."/>
            <person name="Archer D.B."/>
            <person name="Baker S.E."/>
            <person name="Benoit I."/>
            <person name="Brakhage A.A."/>
            <person name="Braus G.H."/>
            <person name="Fischer R."/>
            <person name="Frisvad J.C."/>
            <person name="Goldman G.H."/>
            <person name="Houbraken J."/>
            <person name="Oakley B."/>
            <person name="Pocsi I."/>
            <person name="Scazzocchio C."/>
            <person name="Seiboth B."/>
            <person name="vanKuyk P.A."/>
            <person name="Wortman J."/>
            <person name="Dyer P.S."/>
            <person name="Grigoriev I.V."/>
        </authorList>
    </citation>
    <scope>NUCLEOTIDE SEQUENCE [LARGE SCALE GENOMIC DNA]</scope>
    <source>
        <strain evidence="2">ITEM 5010</strain>
    </source>
</reference>
<gene>
    <name evidence="1" type="ORF">ASPCADRAFT_176514</name>
</gene>
<evidence type="ECO:0000313" key="1">
    <source>
        <dbReference type="EMBL" id="OOF91923.1"/>
    </source>
</evidence>
<dbReference type="EMBL" id="KV907509">
    <property type="protein sequence ID" value="OOF91923.1"/>
    <property type="molecule type" value="Genomic_DNA"/>
</dbReference>
<dbReference type="AlphaFoldDB" id="A0A1R3RBT7"/>
<evidence type="ECO:0008006" key="3">
    <source>
        <dbReference type="Google" id="ProtNLM"/>
    </source>
</evidence>
<organism evidence="1 2">
    <name type="scientific">Aspergillus carbonarius (strain ITEM 5010)</name>
    <dbReference type="NCBI Taxonomy" id="602072"/>
    <lineage>
        <taxon>Eukaryota</taxon>
        <taxon>Fungi</taxon>
        <taxon>Dikarya</taxon>
        <taxon>Ascomycota</taxon>
        <taxon>Pezizomycotina</taxon>
        <taxon>Eurotiomycetes</taxon>
        <taxon>Eurotiomycetidae</taxon>
        <taxon>Eurotiales</taxon>
        <taxon>Aspergillaceae</taxon>
        <taxon>Aspergillus</taxon>
        <taxon>Aspergillus subgen. Circumdati</taxon>
    </lineage>
</organism>
<dbReference type="Proteomes" id="UP000188318">
    <property type="component" value="Unassembled WGS sequence"/>
</dbReference>
<proteinExistence type="predicted"/>